<keyword evidence="3" id="KW-1185">Reference proteome</keyword>
<reference evidence="2" key="2">
    <citation type="journal article" date="2021" name="Genome Biol. Evol.">
        <title>Developing a high-quality reference genome for a parasitic bivalve with doubly uniparental inheritance (Bivalvia: Unionida).</title>
        <authorList>
            <person name="Smith C.H."/>
        </authorList>
    </citation>
    <scope>NUCLEOTIDE SEQUENCE</scope>
    <source>
        <strain evidence="2">CHS0354</strain>
        <tissue evidence="2">Mantle</tissue>
    </source>
</reference>
<dbReference type="EMBL" id="JAEAOA010000895">
    <property type="protein sequence ID" value="KAK3587997.1"/>
    <property type="molecule type" value="Genomic_DNA"/>
</dbReference>
<reference evidence="2" key="1">
    <citation type="journal article" date="2021" name="Genome Biol. Evol.">
        <title>A High-Quality Reference Genome for a Parasitic Bivalve with Doubly Uniparental Inheritance (Bivalvia: Unionida).</title>
        <authorList>
            <person name="Smith C.H."/>
        </authorList>
    </citation>
    <scope>NUCLEOTIDE SEQUENCE</scope>
    <source>
        <strain evidence="2">CHS0354</strain>
    </source>
</reference>
<dbReference type="AlphaFoldDB" id="A0AAE0S9Z5"/>
<feature type="compositionally biased region" description="Polar residues" evidence="1">
    <location>
        <begin position="21"/>
        <end position="32"/>
    </location>
</feature>
<evidence type="ECO:0000313" key="3">
    <source>
        <dbReference type="Proteomes" id="UP001195483"/>
    </source>
</evidence>
<reference evidence="2" key="3">
    <citation type="submission" date="2023-05" db="EMBL/GenBank/DDBJ databases">
        <authorList>
            <person name="Smith C.H."/>
        </authorList>
    </citation>
    <scope>NUCLEOTIDE SEQUENCE</scope>
    <source>
        <strain evidence="2">CHS0354</strain>
        <tissue evidence="2">Mantle</tissue>
    </source>
</reference>
<proteinExistence type="predicted"/>
<feature type="region of interest" description="Disordered" evidence="1">
    <location>
        <begin position="105"/>
        <end position="152"/>
    </location>
</feature>
<name>A0AAE0S9Z5_9BIVA</name>
<comment type="caution">
    <text evidence="2">The sequence shown here is derived from an EMBL/GenBank/DDBJ whole genome shotgun (WGS) entry which is preliminary data.</text>
</comment>
<feature type="region of interest" description="Disordered" evidence="1">
    <location>
        <begin position="21"/>
        <end position="93"/>
    </location>
</feature>
<organism evidence="2 3">
    <name type="scientific">Potamilus streckersoni</name>
    <dbReference type="NCBI Taxonomy" id="2493646"/>
    <lineage>
        <taxon>Eukaryota</taxon>
        <taxon>Metazoa</taxon>
        <taxon>Spiralia</taxon>
        <taxon>Lophotrochozoa</taxon>
        <taxon>Mollusca</taxon>
        <taxon>Bivalvia</taxon>
        <taxon>Autobranchia</taxon>
        <taxon>Heteroconchia</taxon>
        <taxon>Palaeoheterodonta</taxon>
        <taxon>Unionida</taxon>
        <taxon>Unionoidea</taxon>
        <taxon>Unionidae</taxon>
        <taxon>Ambleminae</taxon>
        <taxon>Lampsilini</taxon>
        <taxon>Potamilus</taxon>
    </lineage>
</organism>
<protein>
    <submittedName>
        <fullName evidence="2">Uncharacterized protein</fullName>
    </submittedName>
</protein>
<feature type="compositionally biased region" description="Low complexity" evidence="1">
    <location>
        <begin position="132"/>
        <end position="142"/>
    </location>
</feature>
<sequence>MPRRQNHFPLNIHTIIIKYSTQNRRAKSNGNGNTAGGTESGNEANEVENETASGGQGFKPLPRPNNNFRSRSHSIQGAYNEPYHYEGSSWNDRSTRTLRRYGSDFGMQNAWNDARSGYTVGPYDNSWNDGFTTTSTSTSSSSPHYPDTTEDD</sequence>
<evidence type="ECO:0000256" key="1">
    <source>
        <dbReference type="SAM" id="MobiDB-lite"/>
    </source>
</evidence>
<accession>A0AAE0S9Z5</accession>
<gene>
    <name evidence="2" type="ORF">CHS0354_014518</name>
</gene>
<feature type="compositionally biased region" description="Polar residues" evidence="1">
    <location>
        <begin position="64"/>
        <end position="77"/>
    </location>
</feature>
<dbReference type="Proteomes" id="UP001195483">
    <property type="component" value="Unassembled WGS sequence"/>
</dbReference>
<evidence type="ECO:0000313" key="2">
    <source>
        <dbReference type="EMBL" id="KAK3587997.1"/>
    </source>
</evidence>